<dbReference type="EMBL" id="ARXV01000012">
    <property type="protein sequence ID" value="KGD63945.1"/>
    <property type="molecule type" value="Genomic_DNA"/>
</dbReference>
<dbReference type="InterPro" id="IPR050469">
    <property type="entry name" value="Diguanylate_Cyclase"/>
</dbReference>
<dbReference type="PANTHER" id="PTHR45138:SF9">
    <property type="entry name" value="DIGUANYLATE CYCLASE DGCM-RELATED"/>
    <property type="match status" value="1"/>
</dbReference>
<feature type="transmembrane region" description="Helical" evidence="3">
    <location>
        <begin position="28"/>
        <end position="48"/>
    </location>
</feature>
<dbReference type="OrthoDB" id="6076596at2"/>
<dbReference type="RefSeq" id="WP_035233738.1">
    <property type="nucleotide sequence ID" value="NZ_ARXV01000012.1"/>
</dbReference>
<comment type="catalytic activity">
    <reaction evidence="2">
        <text>2 GTP = 3',3'-c-di-GMP + 2 diphosphate</text>
        <dbReference type="Rhea" id="RHEA:24898"/>
        <dbReference type="ChEBI" id="CHEBI:33019"/>
        <dbReference type="ChEBI" id="CHEBI:37565"/>
        <dbReference type="ChEBI" id="CHEBI:58805"/>
        <dbReference type="EC" id="2.7.7.65"/>
    </reaction>
</comment>
<dbReference type="PROSITE" id="PS50887">
    <property type="entry name" value="GGDEF"/>
    <property type="match status" value="1"/>
</dbReference>
<gene>
    <name evidence="5" type="ORF">Y5S_02713</name>
</gene>
<accession>A0A095UN68</accession>
<evidence type="ECO:0000256" key="3">
    <source>
        <dbReference type="SAM" id="Phobius"/>
    </source>
</evidence>
<evidence type="ECO:0000256" key="2">
    <source>
        <dbReference type="ARBA" id="ARBA00034247"/>
    </source>
</evidence>
<evidence type="ECO:0000313" key="6">
    <source>
        <dbReference type="Proteomes" id="UP000029444"/>
    </source>
</evidence>
<protein>
    <recommendedName>
        <fullName evidence="1">diguanylate cyclase</fullName>
        <ecNumber evidence="1">2.7.7.65</ecNumber>
    </recommendedName>
</protein>
<reference evidence="5 6" key="1">
    <citation type="submission" date="2012-09" db="EMBL/GenBank/DDBJ databases">
        <title>Genome Sequence of alkane-degrading Bacterium Alcanivorax sp. 19-m-6.</title>
        <authorList>
            <person name="Lai Q."/>
            <person name="Shao Z."/>
        </authorList>
    </citation>
    <scope>NUCLEOTIDE SEQUENCE [LARGE SCALE GENOMIC DNA]</scope>
    <source>
        <strain evidence="5 6">19-m-6</strain>
    </source>
</reference>
<dbReference type="eggNOG" id="COG3706">
    <property type="taxonomic scope" value="Bacteria"/>
</dbReference>
<name>A0A095UN68_9GAMM</name>
<proteinExistence type="predicted"/>
<keyword evidence="3" id="KW-0812">Transmembrane</keyword>
<evidence type="ECO:0000259" key="4">
    <source>
        <dbReference type="PROSITE" id="PS50887"/>
    </source>
</evidence>
<dbReference type="NCBIfam" id="TIGR00254">
    <property type="entry name" value="GGDEF"/>
    <property type="match status" value="1"/>
</dbReference>
<dbReference type="GO" id="GO:0043709">
    <property type="term" value="P:cell adhesion involved in single-species biofilm formation"/>
    <property type="evidence" value="ECO:0007669"/>
    <property type="project" value="TreeGrafter"/>
</dbReference>
<dbReference type="SMART" id="SM00267">
    <property type="entry name" value="GGDEF"/>
    <property type="match status" value="1"/>
</dbReference>
<dbReference type="Proteomes" id="UP000029444">
    <property type="component" value="Unassembled WGS sequence"/>
</dbReference>
<dbReference type="Gene3D" id="3.30.70.270">
    <property type="match status" value="1"/>
</dbReference>
<dbReference type="EC" id="2.7.7.65" evidence="1"/>
<feature type="domain" description="GGDEF" evidence="4">
    <location>
        <begin position="124"/>
        <end position="263"/>
    </location>
</feature>
<dbReference type="Pfam" id="PF00990">
    <property type="entry name" value="GGDEF"/>
    <property type="match status" value="1"/>
</dbReference>
<dbReference type="GO" id="GO:0005886">
    <property type="term" value="C:plasma membrane"/>
    <property type="evidence" value="ECO:0007669"/>
    <property type="project" value="TreeGrafter"/>
</dbReference>
<dbReference type="GO" id="GO:1902201">
    <property type="term" value="P:negative regulation of bacterial-type flagellum-dependent cell motility"/>
    <property type="evidence" value="ECO:0007669"/>
    <property type="project" value="TreeGrafter"/>
</dbReference>
<dbReference type="CDD" id="cd01949">
    <property type="entry name" value="GGDEF"/>
    <property type="match status" value="1"/>
</dbReference>
<evidence type="ECO:0000313" key="5">
    <source>
        <dbReference type="EMBL" id="KGD63945.1"/>
    </source>
</evidence>
<dbReference type="STRING" id="1177154.Y5S_02713"/>
<dbReference type="SUPFAM" id="SSF55073">
    <property type="entry name" value="Nucleotide cyclase"/>
    <property type="match status" value="1"/>
</dbReference>
<keyword evidence="3" id="KW-0472">Membrane</keyword>
<feature type="transmembrane region" description="Helical" evidence="3">
    <location>
        <begin position="54"/>
        <end position="77"/>
    </location>
</feature>
<dbReference type="InterPro" id="IPR043128">
    <property type="entry name" value="Rev_trsase/Diguanyl_cyclase"/>
</dbReference>
<keyword evidence="3" id="KW-1133">Transmembrane helix</keyword>
<dbReference type="AlphaFoldDB" id="A0A095UN68"/>
<dbReference type="GO" id="GO:0052621">
    <property type="term" value="F:diguanylate cyclase activity"/>
    <property type="evidence" value="ECO:0007669"/>
    <property type="project" value="UniProtKB-EC"/>
</dbReference>
<evidence type="ECO:0000256" key="1">
    <source>
        <dbReference type="ARBA" id="ARBA00012528"/>
    </source>
</evidence>
<organism evidence="5 6">
    <name type="scientific">Alcanivorax nanhaiticus</name>
    <dbReference type="NCBI Taxonomy" id="1177154"/>
    <lineage>
        <taxon>Bacteria</taxon>
        <taxon>Pseudomonadati</taxon>
        <taxon>Pseudomonadota</taxon>
        <taxon>Gammaproteobacteria</taxon>
        <taxon>Oceanospirillales</taxon>
        <taxon>Alcanivoracaceae</taxon>
        <taxon>Alcanivorax</taxon>
    </lineage>
</organism>
<dbReference type="InterPro" id="IPR000160">
    <property type="entry name" value="GGDEF_dom"/>
</dbReference>
<comment type="caution">
    <text evidence="5">The sequence shown here is derived from an EMBL/GenBank/DDBJ whole genome shotgun (WGS) entry which is preliminary data.</text>
</comment>
<keyword evidence="6" id="KW-1185">Reference proteome</keyword>
<dbReference type="PANTHER" id="PTHR45138">
    <property type="entry name" value="REGULATORY COMPONENTS OF SENSORY TRANSDUCTION SYSTEM"/>
    <property type="match status" value="1"/>
</dbReference>
<dbReference type="PATRIC" id="fig|1177154.3.peg.2745"/>
<dbReference type="InterPro" id="IPR029787">
    <property type="entry name" value="Nucleotide_cyclase"/>
</dbReference>
<sequence length="267" mass="29418">MATLFHVIATASRHISQPDRSSALKGSAAFLSAATLVSVVLTGIAVLIVGERDWLSALILAIALPLILLAPLLYLFATRLIALDRHNRELQQAAREDHLTGVFNRPHLLGMLERELALSQRHNYNVSVLLIEIGDFSQLLDTHGRHVGERALQLFADCIAEKIRESDLFGRFDGAQFLLVLPHTSFEDATRMGEGLRALAANLKLDGRIQDDGSRALVRVSAKMGAASTENSGRNLNSLLNEADYSLYQNRNERRDKHAEPEPPSSL</sequence>